<accession>A0A8J3PQQ5</accession>
<evidence type="ECO:0000313" key="2">
    <source>
        <dbReference type="EMBL" id="GIG77659.1"/>
    </source>
</evidence>
<proteinExistence type="predicted"/>
<evidence type="ECO:0000259" key="1">
    <source>
        <dbReference type="Pfam" id="PF14062"/>
    </source>
</evidence>
<protein>
    <recommendedName>
        <fullName evidence="1">DUF4253 domain-containing protein</fullName>
    </recommendedName>
</protein>
<dbReference type="Proteomes" id="UP000630097">
    <property type="component" value="Unassembled WGS sequence"/>
</dbReference>
<organism evidence="2 3">
    <name type="scientific">Planotetraspora kaengkrachanensis</name>
    <dbReference type="NCBI Taxonomy" id="575193"/>
    <lineage>
        <taxon>Bacteria</taxon>
        <taxon>Bacillati</taxon>
        <taxon>Actinomycetota</taxon>
        <taxon>Actinomycetes</taxon>
        <taxon>Streptosporangiales</taxon>
        <taxon>Streptosporangiaceae</taxon>
        <taxon>Planotetraspora</taxon>
    </lineage>
</organism>
<dbReference type="AlphaFoldDB" id="A0A8J3PQQ5"/>
<dbReference type="InterPro" id="IPR025349">
    <property type="entry name" value="DUF4253"/>
</dbReference>
<keyword evidence="3" id="KW-1185">Reference proteome</keyword>
<dbReference type="Pfam" id="PF14062">
    <property type="entry name" value="DUF4253"/>
    <property type="match status" value="1"/>
</dbReference>
<name>A0A8J3PQQ5_9ACTN</name>
<evidence type="ECO:0000313" key="3">
    <source>
        <dbReference type="Proteomes" id="UP000630097"/>
    </source>
</evidence>
<gene>
    <name evidence="2" type="ORF">Pka01_07860</name>
</gene>
<reference evidence="2 3" key="1">
    <citation type="submission" date="2021-01" db="EMBL/GenBank/DDBJ databases">
        <title>Whole genome shotgun sequence of Planotetraspora kaengkrachanensis NBRC 104272.</title>
        <authorList>
            <person name="Komaki H."/>
            <person name="Tamura T."/>
        </authorList>
    </citation>
    <scope>NUCLEOTIDE SEQUENCE [LARGE SCALE GENOMIC DNA]</scope>
    <source>
        <strain evidence="2 3">NBRC 104272</strain>
    </source>
</reference>
<dbReference type="EMBL" id="BONV01000002">
    <property type="protein sequence ID" value="GIG77659.1"/>
    <property type="molecule type" value="Genomic_DNA"/>
</dbReference>
<sequence length="75" mass="8343">MAGPRRYGARVVGVSRSELFLSVAAPPATMDEALHIAAEHIALCPDDIWQGHKPYTLTGYAERLIGFSAWESWWD</sequence>
<dbReference type="RefSeq" id="WP_239114712.1">
    <property type="nucleotide sequence ID" value="NZ_BAABHH010000002.1"/>
</dbReference>
<feature type="domain" description="DUF4253" evidence="1">
    <location>
        <begin position="5"/>
        <end position="75"/>
    </location>
</feature>
<comment type="caution">
    <text evidence="2">The sequence shown here is derived from an EMBL/GenBank/DDBJ whole genome shotgun (WGS) entry which is preliminary data.</text>
</comment>